<proteinExistence type="predicted"/>
<dbReference type="Gene3D" id="3.40.50.410">
    <property type="entry name" value="von Willebrand factor, type A domain"/>
    <property type="match status" value="1"/>
</dbReference>
<reference evidence="3" key="1">
    <citation type="journal article" date="2020" name="Nature">
        <title>Giant virus diversity and host interactions through global metagenomics.</title>
        <authorList>
            <person name="Schulz F."/>
            <person name="Roux S."/>
            <person name="Paez-Espino D."/>
            <person name="Jungbluth S."/>
            <person name="Walsh D.A."/>
            <person name="Denef V.J."/>
            <person name="McMahon K.D."/>
            <person name="Konstantinidis K.T."/>
            <person name="Eloe-Fadrosh E.A."/>
            <person name="Kyrpides N.C."/>
            <person name="Woyke T."/>
        </authorList>
    </citation>
    <scope>NUCLEOTIDE SEQUENCE</scope>
    <source>
        <strain evidence="3">GVMAG-M-3300023184-16</strain>
    </source>
</reference>
<evidence type="ECO:0000256" key="1">
    <source>
        <dbReference type="SAM" id="MobiDB-lite"/>
    </source>
</evidence>
<feature type="region of interest" description="Disordered" evidence="1">
    <location>
        <begin position="570"/>
        <end position="610"/>
    </location>
</feature>
<dbReference type="EMBL" id="MN740016">
    <property type="protein sequence ID" value="QHT84231.1"/>
    <property type="molecule type" value="Genomic_DNA"/>
</dbReference>
<dbReference type="CDD" id="cd00198">
    <property type="entry name" value="vWFA"/>
    <property type="match status" value="1"/>
</dbReference>
<dbReference type="SMART" id="SM00327">
    <property type="entry name" value="VWA"/>
    <property type="match status" value="1"/>
</dbReference>
<feature type="compositionally biased region" description="Polar residues" evidence="1">
    <location>
        <begin position="586"/>
        <end position="610"/>
    </location>
</feature>
<sequence length="610" mass="70425">MQEMNSFIQWHDHEMFPVVVENRRSSDQEVETRRSSDQEVENRRSSDQEKFGILHIDIPQVPMYKGTIVILFDIDKSGSMNDMCSDSSTKIQHIRHALKNFLSVLIQTTKNHPDITVRIGLCVFSHDAHNLFHLITDTNSALSCDEFGFITIHSDNIHAIYTKIDDIEPWGLTNIEKSLIYTQRCLREYHDVNPDQRLIHIQFTDGDATVGKKKYQELMEFVDDKYKHIFIGVGDEHDSYLLTNISQNTSLGEYRFIDQLDHAGLICGEILYDILFPYAFCDDPIHLIAGDGVKIYDWRINQWTSTLLIPPFSGNRSKDFQLRFESESGQDRDDIMIDIYSKTTRLDTAMVLPQLMNHVDNTLLPNDLTQFILKQYTQEYLYEAIQYELTFRADMPVLLRDDFVGTRLQRSTAMDMDMDMEPVGIGRILEKHIRDKLTHFHTILQRYQERYLDDESFKKFVQVLKDDIRITLKNLGTQFGYLYSTTRQTSQGHQYSYTPTGEENISLDETADYPGNLERNITSYTNPDILDMMTQVQDTVRYGDDMSPSPPNLRLTSLSEYVVYDDDASTTLASPTSASSSDATVLRTSASQSNLPTPIRRNSSMNTFGF</sequence>
<evidence type="ECO:0000313" key="3">
    <source>
        <dbReference type="EMBL" id="QHT84231.1"/>
    </source>
</evidence>
<organism evidence="3">
    <name type="scientific">viral metagenome</name>
    <dbReference type="NCBI Taxonomy" id="1070528"/>
    <lineage>
        <taxon>unclassified sequences</taxon>
        <taxon>metagenomes</taxon>
        <taxon>organismal metagenomes</taxon>
    </lineage>
</organism>
<dbReference type="InterPro" id="IPR036465">
    <property type="entry name" value="vWFA_dom_sf"/>
</dbReference>
<evidence type="ECO:0000259" key="2">
    <source>
        <dbReference type="PROSITE" id="PS50234"/>
    </source>
</evidence>
<name>A0A6C0HU60_9ZZZZ</name>
<dbReference type="PROSITE" id="PS50234">
    <property type="entry name" value="VWFA"/>
    <property type="match status" value="1"/>
</dbReference>
<feature type="region of interest" description="Disordered" evidence="1">
    <location>
        <begin position="23"/>
        <end position="46"/>
    </location>
</feature>
<dbReference type="InterPro" id="IPR002035">
    <property type="entry name" value="VWF_A"/>
</dbReference>
<dbReference type="SUPFAM" id="SSF53300">
    <property type="entry name" value="vWA-like"/>
    <property type="match status" value="1"/>
</dbReference>
<feature type="compositionally biased region" description="Low complexity" evidence="1">
    <location>
        <begin position="570"/>
        <end position="584"/>
    </location>
</feature>
<dbReference type="AlphaFoldDB" id="A0A6C0HU60"/>
<protein>
    <recommendedName>
        <fullName evidence="2">VWFA domain-containing protein</fullName>
    </recommendedName>
</protein>
<feature type="domain" description="VWFA" evidence="2">
    <location>
        <begin position="69"/>
        <end position="275"/>
    </location>
</feature>
<accession>A0A6C0HU60</accession>